<evidence type="ECO:0000313" key="3">
    <source>
        <dbReference type="Proteomes" id="UP000199230"/>
    </source>
</evidence>
<evidence type="ECO:0000313" key="2">
    <source>
        <dbReference type="EMBL" id="SDY73027.1"/>
    </source>
</evidence>
<dbReference type="EMBL" id="FNPV01000004">
    <property type="protein sequence ID" value="SDY73027.1"/>
    <property type="molecule type" value="Genomic_DNA"/>
</dbReference>
<dbReference type="SUPFAM" id="SSF69572">
    <property type="entry name" value="Activating enzymes of the ubiquitin-like proteins"/>
    <property type="match status" value="1"/>
</dbReference>
<dbReference type="PANTHER" id="PTHR43267">
    <property type="entry name" value="TRNA THREONYLCARBAMOYLADENOSINE DEHYDRATASE"/>
    <property type="match status" value="1"/>
</dbReference>
<dbReference type="Proteomes" id="UP000199230">
    <property type="component" value="Unassembled WGS sequence"/>
</dbReference>
<dbReference type="PANTHER" id="PTHR43267:SF1">
    <property type="entry name" value="TRNA THREONYLCARBAMOYLADENOSINE DEHYDRATASE"/>
    <property type="match status" value="1"/>
</dbReference>
<dbReference type="InterPro" id="IPR035985">
    <property type="entry name" value="Ubiquitin-activating_enz"/>
</dbReference>
<dbReference type="GO" id="GO:0061503">
    <property type="term" value="F:tRNA threonylcarbamoyladenosine dehydratase"/>
    <property type="evidence" value="ECO:0007669"/>
    <property type="project" value="TreeGrafter"/>
</dbReference>
<dbReference type="Pfam" id="PF00899">
    <property type="entry name" value="ThiF"/>
    <property type="match status" value="1"/>
</dbReference>
<name>A0A1H3M8F8_9FIRM</name>
<dbReference type="InterPro" id="IPR000594">
    <property type="entry name" value="ThiF_NAD_FAD-bd"/>
</dbReference>
<dbReference type="AlphaFoldDB" id="A0A1H3M8F8"/>
<proteinExistence type="predicted"/>
<protein>
    <submittedName>
        <fullName evidence="2">tRNA A37 threonylcarbamoyladenosine dehydratase</fullName>
    </submittedName>
</protein>
<dbReference type="OrthoDB" id="9804150at2"/>
<dbReference type="CDD" id="cd00755">
    <property type="entry name" value="YgdL_like"/>
    <property type="match status" value="1"/>
</dbReference>
<reference evidence="2 3" key="1">
    <citation type="submission" date="2016-10" db="EMBL/GenBank/DDBJ databases">
        <authorList>
            <person name="de Groot N.N."/>
        </authorList>
    </citation>
    <scope>NUCLEOTIDE SEQUENCE [LARGE SCALE GENOMIC DNA]</scope>
    <source>
        <strain evidence="2 3">APO</strain>
    </source>
</reference>
<keyword evidence="3" id="KW-1185">Reference proteome</keyword>
<dbReference type="GO" id="GO:0061504">
    <property type="term" value="P:cyclic threonylcarbamoyladenosine biosynthetic process"/>
    <property type="evidence" value="ECO:0007669"/>
    <property type="project" value="TreeGrafter"/>
</dbReference>
<organism evidence="2 3">
    <name type="scientific">Tindallia californiensis</name>
    <dbReference type="NCBI Taxonomy" id="159292"/>
    <lineage>
        <taxon>Bacteria</taxon>
        <taxon>Bacillati</taxon>
        <taxon>Bacillota</taxon>
        <taxon>Clostridia</taxon>
        <taxon>Peptostreptococcales</taxon>
        <taxon>Tindalliaceae</taxon>
        <taxon>Tindallia</taxon>
    </lineage>
</organism>
<sequence length="273" mass="29981">MLHAFSRSERLLGKAGIETLSQSRVAIFGIGGVGTFVAEGLARSGVGKFILIDDDDICITNINRQIHATHRTIGKSKVETMKERIIEINPKAEVLGWKRFYMADKPTQTSKVEPVDNPLKWEEIKTFHETLGNQIDYIIDAVDTVSAKMDLVVEAQKAGIKIISSMGAGNKLDPTAFRVADLFQTQNCPLAKVMRKELRKRGVKKLKVVYSQEEPMKPLEDEGNSCHSHCVCPPTTSRSCSARRSVPGSVSFVPSVAGLIIAGEVVKDLTQTT</sequence>
<evidence type="ECO:0000259" key="1">
    <source>
        <dbReference type="Pfam" id="PF00899"/>
    </source>
</evidence>
<dbReference type="GO" id="GO:0008641">
    <property type="term" value="F:ubiquitin-like modifier activating enzyme activity"/>
    <property type="evidence" value="ECO:0007669"/>
    <property type="project" value="InterPro"/>
</dbReference>
<dbReference type="Gene3D" id="3.40.50.720">
    <property type="entry name" value="NAD(P)-binding Rossmann-like Domain"/>
    <property type="match status" value="1"/>
</dbReference>
<gene>
    <name evidence="2" type="ORF">SAMN05192546_10439</name>
</gene>
<dbReference type="RefSeq" id="WP_093312420.1">
    <property type="nucleotide sequence ID" value="NZ_FNPV01000004.1"/>
</dbReference>
<accession>A0A1H3M8F8</accession>
<dbReference type="STRING" id="159292.SAMN05192546_10439"/>
<dbReference type="InterPro" id="IPR045886">
    <property type="entry name" value="ThiF/MoeB/HesA"/>
</dbReference>
<dbReference type="FunFam" id="3.40.50.720:FF:000141">
    <property type="entry name" value="tRNA threonylcarbamoyladenosine dehydratase"/>
    <property type="match status" value="1"/>
</dbReference>
<feature type="domain" description="THIF-type NAD/FAD binding fold" evidence="1">
    <location>
        <begin position="9"/>
        <end position="271"/>
    </location>
</feature>